<proteinExistence type="inferred from homology"/>
<protein>
    <submittedName>
        <fullName evidence="7">Molecular chaperone DnaK (HSP70)</fullName>
    </submittedName>
</protein>
<evidence type="ECO:0000256" key="1">
    <source>
        <dbReference type="ARBA" id="ARBA00007381"/>
    </source>
</evidence>
<dbReference type="PROSITE" id="PS00329">
    <property type="entry name" value="HSP70_2"/>
    <property type="match status" value="1"/>
</dbReference>
<keyword evidence="2 6" id="KW-0547">Nucleotide-binding</keyword>
<keyword evidence="3 6" id="KW-0067">ATP-binding</keyword>
<evidence type="ECO:0000256" key="4">
    <source>
        <dbReference type="ARBA" id="ARBA00023016"/>
    </source>
</evidence>
<evidence type="ECO:0000313" key="8">
    <source>
        <dbReference type="Proteomes" id="UP000617426"/>
    </source>
</evidence>
<sequence length="504" mass="54513">MKFGVDFGTTRTTVALVDRGNYPLVSFIDPSGDDHDYVPSVIALGEDGLLFGFEAEAAALEGAPHLRSFKRLLSDPELSPTSTVRLANRDYPLLELVSRFLAHIADMIRTSSSVSIGRAGEPLEAVVGIPAHAWSAQRFLTLEAFRSAGWTVREMLNEPSAAGLEYTHRHAGTLNSRRTSVLVYDLGGGTFDASLVEAAGTAHTVIASRGDNMLGGDDFDEVLLACALECAGLRAVDLLESERAALLRECRIAKESLSPQSKTMSVEVRARTVMIPVPVFYERASALVAHTFGVLDPLLDSRGDGERVLPDSVAGLYVVGGGSRLPLVARMLRTKFGRRVHRSAHTAGSTAIGLAIAADETAGYSLADRLSRGVGVFRELDSGRAVSFDALLSPDARWTPGESTVVTRRYRAAHNIGYYRFVEYRQRDEEGVPRGEVSPFGELLMPFDPGLRVKGLDLSRIGIVRTEDGPLVEERYLVDENGIVKVEIEDLETGYVAAAHLGEG</sequence>
<evidence type="ECO:0000313" key="7">
    <source>
        <dbReference type="EMBL" id="MBB6334664.1"/>
    </source>
</evidence>
<dbReference type="PROSITE" id="PS01036">
    <property type="entry name" value="HSP70_3"/>
    <property type="match status" value="1"/>
</dbReference>
<name>A0A923E6Y6_9ACTO</name>
<keyword evidence="5" id="KW-0143">Chaperone</keyword>
<organism evidence="7 8">
    <name type="scientific">Schaalia hyovaginalis</name>
    <dbReference type="NCBI Taxonomy" id="29316"/>
    <lineage>
        <taxon>Bacteria</taxon>
        <taxon>Bacillati</taxon>
        <taxon>Actinomycetota</taxon>
        <taxon>Actinomycetes</taxon>
        <taxon>Actinomycetales</taxon>
        <taxon>Actinomycetaceae</taxon>
        <taxon>Schaalia</taxon>
    </lineage>
</organism>
<dbReference type="GO" id="GO:0140662">
    <property type="term" value="F:ATP-dependent protein folding chaperone"/>
    <property type="evidence" value="ECO:0007669"/>
    <property type="project" value="InterPro"/>
</dbReference>
<comment type="similarity">
    <text evidence="1 6">Belongs to the heat shock protein 70 family.</text>
</comment>
<dbReference type="Gene3D" id="3.30.420.40">
    <property type="match status" value="2"/>
</dbReference>
<evidence type="ECO:0000256" key="5">
    <source>
        <dbReference type="ARBA" id="ARBA00023186"/>
    </source>
</evidence>
<gene>
    <name evidence="7" type="ORF">HD592_001229</name>
</gene>
<dbReference type="AlphaFoldDB" id="A0A923E6Y6"/>
<keyword evidence="4" id="KW-0346">Stress response</keyword>
<keyword evidence="8" id="KW-1185">Reference proteome</keyword>
<reference evidence="7" key="1">
    <citation type="submission" date="2020-08" db="EMBL/GenBank/DDBJ databases">
        <title>Sequencing the genomes of 1000 actinobacteria strains.</title>
        <authorList>
            <person name="Klenk H.-P."/>
        </authorList>
    </citation>
    <scope>NUCLEOTIDE SEQUENCE</scope>
    <source>
        <strain evidence="7">DSM 10695</strain>
    </source>
</reference>
<dbReference type="Pfam" id="PF00012">
    <property type="entry name" value="HSP70"/>
    <property type="match status" value="1"/>
</dbReference>
<dbReference type="Proteomes" id="UP000617426">
    <property type="component" value="Unassembled WGS sequence"/>
</dbReference>
<evidence type="ECO:0000256" key="6">
    <source>
        <dbReference type="RuleBase" id="RU003322"/>
    </source>
</evidence>
<dbReference type="Gene3D" id="3.90.640.10">
    <property type="entry name" value="Actin, Chain A, domain 4"/>
    <property type="match status" value="1"/>
</dbReference>
<dbReference type="PRINTS" id="PR00301">
    <property type="entry name" value="HEATSHOCK70"/>
</dbReference>
<dbReference type="PANTHER" id="PTHR19375">
    <property type="entry name" value="HEAT SHOCK PROTEIN 70KDA"/>
    <property type="match status" value="1"/>
</dbReference>
<dbReference type="InterPro" id="IPR043129">
    <property type="entry name" value="ATPase_NBD"/>
</dbReference>
<evidence type="ECO:0000256" key="3">
    <source>
        <dbReference type="ARBA" id="ARBA00022840"/>
    </source>
</evidence>
<dbReference type="EMBL" id="JACHMK010000001">
    <property type="protein sequence ID" value="MBB6334664.1"/>
    <property type="molecule type" value="Genomic_DNA"/>
</dbReference>
<dbReference type="InterPro" id="IPR013126">
    <property type="entry name" value="Hsp_70_fam"/>
</dbReference>
<dbReference type="SUPFAM" id="SSF53067">
    <property type="entry name" value="Actin-like ATPase domain"/>
    <property type="match status" value="2"/>
</dbReference>
<comment type="caution">
    <text evidence="7">The sequence shown here is derived from an EMBL/GenBank/DDBJ whole genome shotgun (WGS) entry which is preliminary data.</text>
</comment>
<dbReference type="GO" id="GO:0005524">
    <property type="term" value="F:ATP binding"/>
    <property type="evidence" value="ECO:0007669"/>
    <property type="project" value="UniProtKB-KW"/>
</dbReference>
<dbReference type="InterPro" id="IPR018181">
    <property type="entry name" value="Heat_shock_70_CS"/>
</dbReference>
<evidence type="ECO:0000256" key="2">
    <source>
        <dbReference type="ARBA" id="ARBA00022741"/>
    </source>
</evidence>
<accession>A0A923E6Y6</accession>
<dbReference type="RefSeq" id="WP_184452556.1">
    <property type="nucleotide sequence ID" value="NZ_JACHMK010000001.1"/>
</dbReference>